<protein>
    <submittedName>
        <fullName evidence="2">Uncharacterized protein</fullName>
    </submittedName>
</protein>
<dbReference type="AlphaFoldDB" id="A0ABD3BD03"/>
<proteinExistence type="predicted"/>
<dbReference type="Proteomes" id="UP001632038">
    <property type="component" value="Unassembled WGS sequence"/>
</dbReference>
<feature type="region of interest" description="Disordered" evidence="1">
    <location>
        <begin position="1"/>
        <end position="40"/>
    </location>
</feature>
<comment type="caution">
    <text evidence="2">The sequence shown here is derived from an EMBL/GenBank/DDBJ whole genome shotgun (WGS) entry which is preliminary data.</text>
</comment>
<evidence type="ECO:0000313" key="3">
    <source>
        <dbReference type="EMBL" id="KAL3647126.1"/>
    </source>
</evidence>
<accession>A0ABD3BD03</accession>
<gene>
    <name evidence="3" type="ORF">CASFOL_008094</name>
    <name evidence="2" type="ORF">CASFOL_040921</name>
</gene>
<sequence length="61" mass="6335">MGRASRPISRRSLACGAESRRDWGETVGGSTAKGESVNDLDSGAMVMATMVGPLAILSETH</sequence>
<keyword evidence="4" id="KW-1185">Reference proteome</keyword>
<name>A0ABD3BD03_9LAMI</name>
<reference evidence="2 4" key="1">
    <citation type="journal article" date="2024" name="IScience">
        <title>Strigolactones Initiate the Formation of Haustorium-like Structures in Castilleja.</title>
        <authorList>
            <person name="Buerger M."/>
            <person name="Peterson D."/>
            <person name="Chory J."/>
        </authorList>
    </citation>
    <scope>NUCLEOTIDE SEQUENCE</scope>
    <source>
        <strain evidence="2">Tecolote</strain>
        <tissue evidence="2">Flower</tissue>
    </source>
</reference>
<evidence type="ECO:0000313" key="2">
    <source>
        <dbReference type="EMBL" id="KAL3615260.1"/>
    </source>
</evidence>
<evidence type="ECO:0000256" key="1">
    <source>
        <dbReference type="SAM" id="MobiDB-lite"/>
    </source>
</evidence>
<dbReference type="EMBL" id="JAVIJP010000009">
    <property type="protein sequence ID" value="KAL3647126.1"/>
    <property type="molecule type" value="Genomic_DNA"/>
</dbReference>
<reference evidence="2" key="2">
    <citation type="submission" date="2024-11" db="EMBL/GenBank/DDBJ databases">
        <authorList>
            <person name="Burger M."/>
            <person name="Chory J."/>
        </authorList>
    </citation>
    <scope>NUCLEOTIDE SEQUENCE</scope>
    <source>
        <strain evidence="2">Tecolote</strain>
        <tissue evidence="2">Flower</tissue>
    </source>
</reference>
<dbReference type="EMBL" id="JAVIJP010000100">
    <property type="protein sequence ID" value="KAL3615260.1"/>
    <property type="molecule type" value="Genomic_DNA"/>
</dbReference>
<evidence type="ECO:0000313" key="4">
    <source>
        <dbReference type="Proteomes" id="UP001632038"/>
    </source>
</evidence>
<organism evidence="2 4">
    <name type="scientific">Castilleja foliolosa</name>
    <dbReference type="NCBI Taxonomy" id="1961234"/>
    <lineage>
        <taxon>Eukaryota</taxon>
        <taxon>Viridiplantae</taxon>
        <taxon>Streptophyta</taxon>
        <taxon>Embryophyta</taxon>
        <taxon>Tracheophyta</taxon>
        <taxon>Spermatophyta</taxon>
        <taxon>Magnoliopsida</taxon>
        <taxon>eudicotyledons</taxon>
        <taxon>Gunneridae</taxon>
        <taxon>Pentapetalae</taxon>
        <taxon>asterids</taxon>
        <taxon>lamiids</taxon>
        <taxon>Lamiales</taxon>
        <taxon>Orobanchaceae</taxon>
        <taxon>Pedicularideae</taxon>
        <taxon>Castillejinae</taxon>
        <taxon>Castilleja</taxon>
    </lineage>
</organism>